<proteinExistence type="predicted"/>
<evidence type="ECO:0000313" key="3">
    <source>
        <dbReference type="Proteomes" id="UP000429644"/>
    </source>
</evidence>
<dbReference type="Proteomes" id="UP000429644">
    <property type="component" value="Unassembled WGS sequence"/>
</dbReference>
<dbReference type="PANTHER" id="PTHR43767:SF1">
    <property type="entry name" value="NONRIBOSOMAL PEPTIDE SYNTHASE PES1 (EUROFUNG)-RELATED"/>
    <property type="match status" value="1"/>
</dbReference>
<dbReference type="InterPro" id="IPR042099">
    <property type="entry name" value="ANL_N_sf"/>
</dbReference>
<dbReference type="InterPro" id="IPR050237">
    <property type="entry name" value="ATP-dep_AMP-bd_enzyme"/>
</dbReference>
<name>A0A7J9V0S3_9MICO</name>
<comment type="caution">
    <text evidence="2">The sequence shown here is derived from an EMBL/GenBank/DDBJ whole genome shotgun (WGS) entry which is preliminary data.</text>
</comment>
<evidence type="ECO:0000313" key="2">
    <source>
        <dbReference type="EMBL" id="MPV90478.1"/>
    </source>
</evidence>
<protein>
    <submittedName>
        <fullName evidence="2">AMP-binding protein</fullName>
    </submittedName>
</protein>
<organism evidence="2 3">
    <name type="scientific">Georgenia ruanii</name>
    <dbReference type="NCBI Taxonomy" id="348442"/>
    <lineage>
        <taxon>Bacteria</taxon>
        <taxon>Bacillati</taxon>
        <taxon>Actinomycetota</taxon>
        <taxon>Actinomycetes</taxon>
        <taxon>Micrococcales</taxon>
        <taxon>Bogoriellaceae</taxon>
        <taxon>Georgenia</taxon>
    </lineage>
</organism>
<accession>A0A7J9V0S3</accession>
<evidence type="ECO:0000259" key="1">
    <source>
        <dbReference type="Pfam" id="PF00501"/>
    </source>
</evidence>
<dbReference type="EMBL" id="WHPD01003767">
    <property type="protein sequence ID" value="MPV90478.1"/>
    <property type="molecule type" value="Genomic_DNA"/>
</dbReference>
<dbReference type="Gene3D" id="3.40.50.12780">
    <property type="entry name" value="N-terminal domain of ligase-like"/>
    <property type="match status" value="1"/>
</dbReference>
<dbReference type="InterPro" id="IPR000873">
    <property type="entry name" value="AMP-dep_synth/lig_dom"/>
</dbReference>
<gene>
    <name evidence="2" type="ORF">GB882_17530</name>
</gene>
<keyword evidence="3" id="KW-1185">Reference proteome</keyword>
<dbReference type="PANTHER" id="PTHR43767">
    <property type="entry name" value="LONG-CHAIN-FATTY-ACID--COA LIGASE"/>
    <property type="match status" value="1"/>
</dbReference>
<dbReference type="RefSeq" id="WP_344382683.1">
    <property type="nucleotide sequence ID" value="NZ_BAAAOT010000032.1"/>
</dbReference>
<dbReference type="SUPFAM" id="SSF56801">
    <property type="entry name" value="Acetyl-CoA synthetase-like"/>
    <property type="match status" value="1"/>
</dbReference>
<feature type="domain" description="AMP-dependent synthetase/ligase" evidence="1">
    <location>
        <begin position="43"/>
        <end position="176"/>
    </location>
</feature>
<reference evidence="2 3" key="1">
    <citation type="submission" date="2019-10" db="EMBL/GenBank/DDBJ databases">
        <title>Georgenia wutianyii sp. nov. and Georgenia yuyongxinii sp. nov. isolated from plateau pika (Ochotona curzoniae) in the Qinghai-Tibet plateau of China.</title>
        <authorList>
            <person name="Tian Z."/>
        </authorList>
    </citation>
    <scope>NUCLEOTIDE SEQUENCE [LARGE SCALE GENOMIC DNA]</scope>
    <source>
        <strain evidence="2 3">JCM 15130</strain>
    </source>
</reference>
<sequence>MLRRPRSINELLLAMERWSGCGFPAQGDRRIHPSLSRLVLTAGRLDAGRVFDLSERDGERSWGGVPTAGRAHGRTPRLRRDDLSSLRPLGGAPIFVALFARLQQQVPPLREGGLANMWGIAESGGFVTLAREWGPREALGDGRPPLPVLRAADDSPDSDGCGEVLVRSPTVMLGYLVEDDVAADADNWLRSGHLGRLDGYGCLLLVERSKDVVIRDGENISCPSVETALLHHPDVK</sequence>
<dbReference type="AlphaFoldDB" id="A0A7J9V0S3"/>
<dbReference type="Pfam" id="PF00501">
    <property type="entry name" value="AMP-binding"/>
    <property type="match status" value="1"/>
</dbReference>